<feature type="signal peptide" evidence="1">
    <location>
        <begin position="1"/>
        <end position="25"/>
    </location>
</feature>
<evidence type="ECO:0008006" key="4">
    <source>
        <dbReference type="Google" id="ProtNLM"/>
    </source>
</evidence>
<evidence type="ECO:0000313" key="2">
    <source>
        <dbReference type="EMBL" id="CAI8047600.1"/>
    </source>
</evidence>
<name>A0AA35TFZ1_GEOBA</name>
<dbReference type="SUPFAM" id="SSF52833">
    <property type="entry name" value="Thioredoxin-like"/>
    <property type="match status" value="1"/>
</dbReference>
<dbReference type="InterPro" id="IPR036249">
    <property type="entry name" value="Thioredoxin-like_sf"/>
</dbReference>
<accession>A0AA35TFZ1</accession>
<keyword evidence="3" id="KW-1185">Reference proteome</keyword>
<reference evidence="2" key="1">
    <citation type="submission" date="2023-03" db="EMBL/GenBank/DDBJ databases">
        <authorList>
            <person name="Steffen K."/>
            <person name="Cardenas P."/>
        </authorList>
    </citation>
    <scope>NUCLEOTIDE SEQUENCE</scope>
</reference>
<dbReference type="PANTHER" id="PTHR36057:SF1">
    <property type="entry name" value="LIPOPROTEIN LIPID ATTACHMENT SITE-LIKE PROTEIN, PUTATIVE (DUF1223)-RELATED"/>
    <property type="match status" value="1"/>
</dbReference>
<evidence type="ECO:0000256" key="1">
    <source>
        <dbReference type="SAM" id="SignalP"/>
    </source>
</evidence>
<feature type="chain" id="PRO_5041263426" description="DUF1223 domain-containing protein" evidence="1">
    <location>
        <begin position="26"/>
        <end position="251"/>
    </location>
</feature>
<dbReference type="PANTHER" id="PTHR36057">
    <property type="match status" value="1"/>
</dbReference>
<dbReference type="AlphaFoldDB" id="A0AA35TFZ1"/>
<protein>
    <recommendedName>
        <fullName evidence="4">DUF1223 domain-containing protein</fullName>
    </recommendedName>
</protein>
<dbReference type="Proteomes" id="UP001174909">
    <property type="component" value="Unassembled WGS sequence"/>
</dbReference>
<gene>
    <name evidence="2" type="ORF">GBAR_LOCUS26315</name>
</gene>
<keyword evidence="1" id="KW-0732">Signal</keyword>
<sequence length="251" mass="27020">MTKRMNLGAILIAAALAVVPLSVRADSPKVVLELFTSQGCSSCPSADAFLGELAETRDDVVALSFHVDYWNYIGWEDRFATAETTARQRDYARALGVAYVYTPQLVIDGARHAVGSNKQAVTDAIAVSKAVKARRVAVALTSSASDRLTVEIGHSDGYYGDATVWLVSVDRQHTTTVDAGENRGRTLVNYNVVRDYRPIGRWTGGAMTFELGPDELSSAAEGMGDGCAVLVQENRGKGRIMGGDLVWLDES</sequence>
<dbReference type="InterPro" id="IPR010634">
    <property type="entry name" value="DUF1223"/>
</dbReference>
<dbReference type="Pfam" id="PF06764">
    <property type="entry name" value="DUF1223"/>
    <property type="match status" value="1"/>
</dbReference>
<evidence type="ECO:0000313" key="3">
    <source>
        <dbReference type="Proteomes" id="UP001174909"/>
    </source>
</evidence>
<proteinExistence type="predicted"/>
<comment type="caution">
    <text evidence="2">The sequence shown here is derived from an EMBL/GenBank/DDBJ whole genome shotgun (WGS) entry which is preliminary data.</text>
</comment>
<organism evidence="2 3">
    <name type="scientific">Geodia barretti</name>
    <name type="common">Barrett's horny sponge</name>
    <dbReference type="NCBI Taxonomy" id="519541"/>
    <lineage>
        <taxon>Eukaryota</taxon>
        <taxon>Metazoa</taxon>
        <taxon>Porifera</taxon>
        <taxon>Demospongiae</taxon>
        <taxon>Heteroscleromorpha</taxon>
        <taxon>Tetractinellida</taxon>
        <taxon>Astrophorina</taxon>
        <taxon>Geodiidae</taxon>
        <taxon>Geodia</taxon>
    </lineage>
</organism>
<dbReference type="EMBL" id="CASHTH010003663">
    <property type="protein sequence ID" value="CAI8047600.1"/>
    <property type="molecule type" value="Genomic_DNA"/>
</dbReference>